<comment type="similarity">
    <text evidence="8">Belongs to the binding-protein-dependent transport system permease family. LivHM subfamily.</text>
</comment>
<reference evidence="11" key="1">
    <citation type="submission" date="2020-05" db="EMBL/GenBank/DDBJ databases">
        <authorList>
            <person name="Chiriac C."/>
            <person name="Salcher M."/>
            <person name="Ghai R."/>
            <person name="Kavagutti S V."/>
        </authorList>
    </citation>
    <scope>NUCLEOTIDE SEQUENCE</scope>
</reference>
<feature type="transmembrane region" description="Helical" evidence="9">
    <location>
        <begin position="260"/>
        <end position="279"/>
    </location>
</feature>
<evidence type="ECO:0000256" key="4">
    <source>
        <dbReference type="ARBA" id="ARBA00022692"/>
    </source>
</evidence>
<evidence type="ECO:0000256" key="3">
    <source>
        <dbReference type="ARBA" id="ARBA00022475"/>
    </source>
</evidence>
<dbReference type="GO" id="GO:0005886">
    <property type="term" value="C:plasma membrane"/>
    <property type="evidence" value="ECO:0007669"/>
    <property type="project" value="UniProtKB-SubCell"/>
</dbReference>
<feature type="transmembrane region" description="Helical" evidence="9">
    <location>
        <begin position="90"/>
        <end position="109"/>
    </location>
</feature>
<evidence type="ECO:0000256" key="1">
    <source>
        <dbReference type="ARBA" id="ARBA00004651"/>
    </source>
</evidence>
<organism evidence="11">
    <name type="scientific">freshwater metagenome</name>
    <dbReference type="NCBI Taxonomy" id="449393"/>
    <lineage>
        <taxon>unclassified sequences</taxon>
        <taxon>metagenomes</taxon>
        <taxon>ecological metagenomes</taxon>
    </lineage>
</organism>
<feature type="transmembrane region" description="Helical" evidence="9">
    <location>
        <begin position="179"/>
        <end position="207"/>
    </location>
</feature>
<keyword evidence="3" id="KW-1003">Cell membrane</keyword>
<proteinExistence type="inferred from homology"/>
<dbReference type="InterPro" id="IPR001851">
    <property type="entry name" value="ABC_transp_permease"/>
</dbReference>
<keyword evidence="7 9" id="KW-0472">Membrane</keyword>
<feature type="transmembrane region" description="Helical" evidence="9">
    <location>
        <begin position="129"/>
        <end position="158"/>
    </location>
</feature>
<sequence length="293" mass="30621">MALFLTQLMNGIGSGVVYASLGLAIVLIFRTTGVLNFAQGEMALFATYITWELTQSPLPVWLAILISMGIAFIAGVLIERVIVRPVEKASPLVLVIVTIGMFLAFNALAQLFFGVDAKALPRAYPDHSWIIGGVVLRSDTFVLVGVLAIECLALWLLLQRTKLGLALRAVASNPDSARLLGISAATMLMLGWGLASALGALAGALVVPTTTGLTAGSMQSVLIFSFAGVALGGFDSPLGAVVGGLIIGVAGALTQQYLPALSGIEIIVPFGLILLVLMFRPQGLFGQSKVERV</sequence>
<keyword evidence="6 9" id="KW-1133">Transmembrane helix</keyword>
<evidence type="ECO:0000256" key="5">
    <source>
        <dbReference type="ARBA" id="ARBA00022970"/>
    </source>
</evidence>
<name>A0A6J7QHB7_9ZZZZ</name>
<keyword evidence="4 9" id="KW-0812">Transmembrane</keyword>
<dbReference type="PANTHER" id="PTHR11795">
    <property type="entry name" value="BRANCHED-CHAIN AMINO ACID TRANSPORT SYSTEM PERMEASE PROTEIN LIVH"/>
    <property type="match status" value="1"/>
</dbReference>
<dbReference type="GO" id="GO:0006865">
    <property type="term" value="P:amino acid transport"/>
    <property type="evidence" value="ECO:0007669"/>
    <property type="project" value="UniProtKB-KW"/>
</dbReference>
<evidence type="ECO:0000313" key="10">
    <source>
        <dbReference type="EMBL" id="CAB4791497.1"/>
    </source>
</evidence>
<dbReference type="EMBL" id="CAFAAH010000046">
    <property type="protein sequence ID" value="CAB4791497.1"/>
    <property type="molecule type" value="Genomic_DNA"/>
</dbReference>
<dbReference type="EMBL" id="CAFBPF010000133">
    <property type="protein sequence ID" value="CAB5017058.1"/>
    <property type="molecule type" value="Genomic_DNA"/>
</dbReference>
<evidence type="ECO:0000256" key="6">
    <source>
        <dbReference type="ARBA" id="ARBA00022989"/>
    </source>
</evidence>
<evidence type="ECO:0000256" key="7">
    <source>
        <dbReference type="ARBA" id="ARBA00023136"/>
    </source>
</evidence>
<keyword evidence="5" id="KW-0029">Amino-acid transport</keyword>
<dbReference type="CDD" id="cd06582">
    <property type="entry name" value="TM_PBP1_LivH_like"/>
    <property type="match status" value="1"/>
</dbReference>
<dbReference type="Pfam" id="PF02653">
    <property type="entry name" value="BPD_transp_2"/>
    <property type="match status" value="1"/>
</dbReference>
<dbReference type="AlphaFoldDB" id="A0A6J7QHB7"/>
<comment type="subcellular location">
    <subcellularLocation>
        <location evidence="1">Cell membrane</location>
        <topology evidence="1">Multi-pass membrane protein</topology>
    </subcellularLocation>
</comment>
<keyword evidence="2" id="KW-0813">Transport</keyword>
<dbReference type="InterPro" id="IPR052157">
    <property type="entry name" value="BCAA_transport_permease"/>
</dbReference>
<evidence type="ECO:0000256" key="8">
    <source>
        <dbReference type="ARBA" id="ARBA00037998"/>
    </source>
</evidence>
<protein>
    <submittedName>
        <fullName evidence="11">Unannotated protein</fullName>
    </submittedName>
</protein>
<evidence type="ECO:0000256" key="2">
    <source>
        <dbReference type="ARBA" id="ARBA00022448"/>
    </source>
</evidence>
<accession>A0A6J7QHB7</accession>
<evidence type="ECO:0000256" key="9">
    <source>
        <dbReference type="SAM" id="Phobius"/>
    </source>
</evidence>
<feature type="transmembrane region" description="Helical" evidence="9">
    <location>
        <begin position="238"/>
        <end position="254"/>
    </location>
</feature>
<feature type="transmembrane region" description="Helical" evidence="9">
    <location>
        <begin position="58"/>
        <end position="78"/>
    </location>
</feature>
<evidence type="ECO:0000313" key="11">
    <source>
        <dbReference type="EMBL" id="CAB5017058.1"/>
    </source>
</evidence>
<feature type="transmembrane region" description="Helical" evidence="9">
    <location>
        <begin position="12"/>
        <end position="38"/>
    </location>
</feature>
<gene>
    <name evidence="10" type="ORF">UFOPK2996_00498</name>
    <name evidence="11" type="ORF">UFOPK4071_01030</name>
</gene>
<dbReference type="PANTHER" id="PTHR11795:SF451">
    <property type="entry name" value="ABC TRANSPORTER PERMEASE PROTEIN"/>
    <property type="match status" value="1"/>
</dbReference>
<dbReference type="GO" id="GO:0022857">
    <property type="term" value="F:transmembrane transporter activity"/>
    <property type="evidence" value="ECO:0007669"/>
    <property type="project" value="InterPro"/>
</dbReference>